<feature type="transmembrane region" description="Helical" evidence="8">
    <location>
        <begin position="73"/>
        <end position="94"/>
    </location>
</feature>
<evidence type="ECO:0000313" key="9">
    <source>
        <dbReference type="EMBL" id="RSE24131.1"/>
    </source>
</evidence>
<feature type="transmembrane region" description="Helical" evidence="8">
    <location>
        <begin position="25"/>
        <end position="43"/>
    </location>
</feature>
<feature type="transmembrane region" description="Helical" evidence="8">
    <location>
        <begin position="245"/>
        <end position="265"/>
    </location>
</feature>
<name>A0A427UUI9_9ENTR</name>
<keyword evidence="3" id="KW-0813">Transport</keyword>
<dbReference type="PANTHER" id="PTHR42002:SF2">
    <property type="entry name" value="ANAEROBIC C4-DICARBOXYLATE TRANSPORTER DCUC-RELATED"/>
    <property type="match status" value="1"/>
</dbReference>
<accession>A0A427UUI9</accession>
<dbReference type="Proteomes" id="UP000275331">
    <property type="component" value="Unassembled WGS sequence"/>
</dbReference>
<dbReference type="GO" id="GO:0015556">
    <property type="term" value="F:C4-dicarboxylate transmembrane transporter activity"/>
    <property type="evidence" value="ECO:0007669"/>
    <property type="project" value="InterPro"/>
</dbReference>
<proteinExistence type="inferred from homology"/>
<evidence type="ECO:0000256" key="3">
    <source>
        <dbReference type="ARBA" id="ARBA00022448"/>
    </source>
</evidence>
<comment type="caution">
    <text evidence="9">The sequence shown here is derived from an EMBL/GenBank/DDBJ whole genome shotgun (WGS) entry which is preliminary data.</text>
</comment>
<evidence type="ECO:0000313" key="10">
    <source>
        <dbReference type="Proteomes" id="UP000275331"/>
    </source>
</evidence>
<organism evidence="9 10">
    <name type="scientific">Atlantibacter subterraneus</name>
    <dbReference type="NCBI Taxonomy" id="255519"/>
    <lineage>
        <taxon>Bacteria</taxon>
        <taxon>Pseudomonadati</taxon>
        <taxon>Pseudomonadota</taxon>
        <taxon>Gammaproteobacteria</taxon>
        <taxon>Enterobacterales</taxon>
        <taxon>Enterobacteriaceae</taxon>
        <taxon>Atlantibacter</taxon>
    </lineage>
</organism>
<evidence type="ECO:0000256" key="8">
    <source>
        <dbReference type="SAM" id="Phobius"/>
    </source>
</evidence>
<dbReference type="Pfam" id="PF03606">
    <property type="entry name" value="DcuC"/>
    <property type="match status" value="1"/>
</dbReference>
<dbReference type="RefSeq" id="WP_125294249.1">
    <property type="nucleotide sequence ID" value="NZ_JAPTZM010000002.1"/>
</dbReference>
<dbReference type="GO" id="GO:0005886">
    <property type="term" value="C:plasma membrane"/>
    <property type="evidence" value="ECO:0007669"/>
    <property type="project" value="UniProtKB-SubCell"/>
</dbReference>
<dbReference type="EMBL" id="RHXB01000011">
    <property type="protein sequence ID" value="RSE24131.1"/>
    <property type="molecule type" value="Genomic_DNA"/>
</dbReference>
<feature type="transmembrane region" description="Helical" evidence="8">
    <location>
        <begin position="460"/>
        <end position="478"/>
    </location>
</feature>
<dbReference type="AlphaFoldDB" id="A0A427UUI9"/>
<gene>
    <name evidence="9" type="ORF">EGT71_16200</name>
</gene>
<feature type="transmembrane region" description="Helical" evidence="8">
    <location>
        <begin position="350"/>
        <end position="377"/>
    </location>
</feature>
<evidence type="ECO:0000256" key="6">
    <source>
        <dbReference type="ARBA" id="ARBA00022989"/>
    </source>
</evidence>
<feature type="transmembrane region" description="Helical" evidence="8">
    <location>
        <begin position="271"/>
        <end position="290"/>
    </location>
</feature>
<dbReference type="InterPro" id="IPR018385">
    <property type="entry name" value="C4_dicarb_anaerob_car-like"/>
</dbReference>
<keyword evidence="4" id="KW-1003">Cell membrane</keyword>
<protein>
    <submittedName>
        <fullName evidence="9">C4-dicarboxylate ABC transporter</fullName>
    </submittedName>
</protein>
<sequence length="488" mass="51959">MSLLIALIAVIFAGRLILKKYNPQAVLLLTGLALLFIAQIFNMSDISGLVKKTTGVSAFDAFEFIRDTLSVRLGGLGLQIMLIGGFAVYMSAIGASQVLVRLTSRPLQKLNSPYLLLGLALILGQFLSLFISSATGLGLLLMATLYPLLTRLGCSRAAVAAVIASTCAVEFGPGSGNSVLAAKTAGVEVVEYFVRDQLPVVVPVVLFIAVLHIVVQRFFDKRQREETAPQSDVTLNENEGPQAPIFYMFLPMLPLVLMLLCSSLAFSQLRITLDTAVLISVFISLFCEYLRHRNARDVMAGLQRVFDSMGSVFATVVTLIIAGEVFSAGLKATGAVDALLNMSSEFGLSAASIILLMTLITFSISALMGSGNAAFFSFAPMVPEISKHIGSDVAVMMLPIQLSAGIGRTLSPIAGVIIAIAGIAGVSPVEIVKRTALPMLGGWLLMLVLTFMRAGHLVNILPWLAGMIVLMLIGALALRKRQANPKIA</sequence>
<dbReference type="InterPro" id="IPR004669">
    <property type="entry name" value="C4_dicarb_anaerob_car"/>
</dbReference>
<dbReference type="NCBIfam" id="TIGR00771">
    <property type="entry name" value="DcuC"/>
    <property type="match status" value="1"/>
</dbReference>
<keyword evidence="6 8" id="KW-1133">Transmembrane helix</keyword>
<evidence type="ECO:0000256" key="2">
    <source>
        <dbReference type="ARBA" id="ARBA00005275"/>
    </source>
</evidence>
<keyword evidence="7 8" id="KW-0472">Membrane</keyword>
<reference evidence="9 10" key="1">
    <citation type="submission" date="2018-10" db="EMBL/GenBank/DDBJ databases">
        <title>Transmission dynamics of multidrug resistant bacteria on intensive care unit surfaces.</title>
        <authorList>
            <person name="D'Souza A.W."/>
            <person name="Potter R.F."/>
            <person name="Wallace M."/>
            <person name="Shupe A."/>
            <person name="Patel S."/>
            <person name="Sun S."/>
            <person name="Gul D."/>
            <person name="Kwon J.H."/>
            <person name="Andleeb S."/>
            <person name="Burnham C.-A.D."/>
            <person name="Dantas G."/>
        </authorList>
    </citation>
    <scope>NUCLEOTIDE SEQUENCE [LARGE SCALE GENOMIC DNA]</scope>
    <source>
        <strain evidence="9 10">AS_373</strain>
    </source>
</reference>
<feature type="transmembrane region" description="Helical" evidence="8">
    <location>
        <begin position="198"/>
        <end position="215"/>
    </location>
</feature>
<comment type="similarity">
    <text evidence="2">Belongs to the DcuC/DcuD transporter (TC 2.A.61) family.</text>
</comment>
<evidence type="ECO:0000256" key="5">
    <source>
        <dbReference type="ARBA" id="ARBA00022692"/>
    </source>
</evidence>
<feature type="transmembrane region" description="Helical" evidence="8">
    <location>
        <begin position="114"/>
        <end position="141"/>
    </location>
</feature>
<feature type="transmembrane region" description="Helical" evidence="8">
    <location>
        <begin position="412"/>
        <end position="429"/>
    </location>
</feature>
<dbReference type="NCBIfam" id="NF037994">
    <property type="entry name" value="DcuC_1"/>
    <property type="match status" value="1"/>
</dbReference>
<evidence type="ECO:0000256" key="1">
    <source>
        <dbReference type="ARBA" id="ARBA00004651"/>
    </source>
</evidence>
<feature type="transmembrane region" description="Helical" evidence="8">
    <location>
        <begin position="311"/>
        <end position="330"/>
    </location>
</feature>
<evidence type="ECO:0000256" key="7">
    <source>
        <dbReference type="ARBA" id="ARBA00023136"/>
    </source>
</evidence>
<dbReference type="PANTHER" id="PTHR42002">
    <property type="entry name" value="ANAEROBIC C4-DICARBOXYLATE TRANSPORTER DCUC-RELATED"/>
    <property type="match status" value="1"/>
</dbReference>
<dbReference type="OrthoDB" id="1674075at2"/>
<keyword evidence="5 8" id="KW-0812">Transmembrane</keyword>
<comment type="subcellular location">
    <subcellularLocation>
        <location evidence="1">Cell membrane</location>
        <topology evidence="1">Multi-pass membrane protein</topology>
    </subcellularLocation>
</comment>
<evidence type="ECO:0000256" key="4">
    <source>
        <dbReference type="ARBA" id="ARBA00022475"/>
    </source>
</evidence>